<dbReference type="OrthoDB" id="264520at2759"/>
<reference evidence="11" key="1">
    <citation type="submission" date="2025-08" db="UniProtKB">
        <authorList>
            <consortium name="RefSeq"/>
        </authorList>
    </citation>
    <scope>IDENTIFICATION</scope>
    <source>
        <tissue evidence="11">Total insect</tissue>
    </source>
</reference>
<evidence type="ECO:0000256" key="2">
    <source>
        <dbReference type="ARBA" id="ARBA00022737"/>
    </source>
</evidence>
<dbReference type="InParanoid" id="A0A6P8YYH2"/>
<gene>
    <name evidence="11" type="primary">LOC117646123</name>
</gene>
<feature type="compositionally biased region" description="Basic residues" evidence="8">
    <location>
        <begin position="327"/>
        <end position="337"/>
    </location>
</feature>
<dbReference type="KEGG" id="tpal:117646123"/>
<dbReference type="InterPro" id="IPR052667">
    <property type="entry name" value="E3_ubiquitin-ligase_RING"/>
</dbReference>
<evidence type="ECO:0000256" key="7">
    <source>
        <dbReference type="SAM" id="Coils"/>
    </source>
</evidence>
<dbReference type="GO" id="GO:0006355">
    <property type="term" value="P:regulation of DNA-templated transcription"/>
    <property type="evidence" value="ECO:0007669"/>
    <property type="project" value="InterPro"/>
</dbReference>
<proteinExistence type="predicted"/>
<keyword evidence="10" id="KW-1185">Reference proteome</keyword>
<feature type="region of interest" description="Disordered" evidence="8">
    <location>
        <begin position="274"/>
        <end position="430"/>
    </location>
</feature>
<keyword evidence="1" id="KW-0479">Metal-binding</keyword>
<dbReference type="InterPro" id="IPR027370">
    <property type="entry name" value="Znf-RING_euk"/>
</dbReference>
<accession>A0A6P8YYH2</accession>
<dbReference type="PROSITE" id="PS00518">
    <property type="entry name" value="ZF_RING_1"/>
    <property type="match status" value="1"/>
</dbReference>
<dbReference type="GO" id="GO:0000785">
    <property type="term" value="C:chromatin"/>
    <property type="evidence" value="ECO:0007669"/>
    <property type="project" value="InterPro"/>
</dbReference>
<dbReference type="InterPro" id="IPR017907">
    <property type="entry name" value="Znf_RING_CS"/>
</dbReference>
<dbReference type="PANTHER" id="PTHR47156:SF10">
    <property type="entry name" value="E3 UBIQUITIN-PROTEIN LIGASE TRIM-21-RELATED"/>
    <property type="match status" value="1"/>
</dbReference>
<keyword evidence="7" id="KW-0175">Coiled coil</keyword>
<dbReference type="PRINTS" id="PR00930">
    <property type="entry name" value="HIGHMOBLTYIY"/>
</dbReference>
<keyword evidence="3 6" id="KW-0863">Zinc-finger</keyword>
<dbReference type="PROSITE" id="PS50089">
    <property type="entry name" value="ZF_RING_2"/>
    <property type="match status" value="1"/>
</dbReference>
<evidence type="ECO:0000256" key="3">
    <source>
        <dbReference type="ARBA" id="ARBA00022771"/>
    </source>
</evidence>
<keyword evidence="2" id="KW-0677">Repeat</keyword>
<feature type="coiled-coil region" evidence="7">
    <location>
        <begin position="194"/>
        <end position="229"/>
    </location>
</feature>
<dbReference type="GO" id="GO:0003677">
    <property type="term" value="F:DNA binding"/>
    <property type="evidence" value="ECO:0007669"/>
    <property type="project" value="UniProtKB-KW"/>
</dbReference>
<evidence type="ECO:0000256" key="8">
    <source>
        <dbReference type="SAM" id="MobiDB-lite"/>
    </source>
</evidence>
<dbReference type="SUPFAM" id="SSF159034">
    <property type="entry name" value="Mib/herc2 domain-like"/>
    <property type="match status" value="1"/>
</dbReference>
<sequence length="582" mass="63226">MTLLSSGTQIKVRIHSGCRIILQLGRNRQSGKLPFLCALRPQPTTAQQGCATLVLLLPPKSTCIRSVPRGDSFPTDAAPRVPVWRKMECQICLENFNVADHRPKTLPCGHSFCLQCLKRLPTKTCPNDSLPFFGSADALADNFTVIKLCSQRPMQMHCKKCNRVATTTCEDEQHEVLSLRRARAQDAGPVLAALRRAEERLDKLGKALVECLDEERAGLAAARARLQEAMGASPDAWEQAKQAALSRSAVELADPAQARLLLGRLVSGGALGVHSAPVRRPVGRPPKESVGSSPKKPRGRPRKKPVGSSPKRPVGSFPEKPVGSSAKKPRGRPRKKPVGSSPKRPVGSFPEKPVGSSAKKPRGRPRKKPVGSSPKRPVGSFPEKPVGSSSKRPRGRPPKRPVGSSPGKQVGGSPRMPVGSSPETPLETPRYRRFTLAAQIRRQALSRSSVELADPAQARLVLSRLPSGGALQVPEERHGAKRRHSMIEGLGQRAPAPCSQERSSGAARSLPVGTRVVRGPHWGKTWTYDGTPPRPGTVRVWYEENLRAEVKWDSGVTQWVSYGQNYKYHVVPLTDLGSAPQQ</sequence>
<protein>
    <submittedName>
        <fullName evidence="11">Uncharacterized protein LOC117646123 isoform X1</fullName>
    </submittedName>
</protein>
<feature type="compositionally biased region" description="Basic residues" evidence="8">
    <location>
        <begin position="359"/>
        <end position="369"/>
    </location>
</feature>
<dbReference type="PANTHER" id="PTHR47156">
    <property type="entry name" value="PROTEIN CBG20824"/>
    <property type="match status" value="1"/>
</dbReference>
<name>A0A6P8YYH2_THRPL</name>
<organism evidence="11">
    <name type="scientific">Thrips palmi</name>
    <name type="common">Melon thrips</name>
    <dbReference type="NCBI Taxonomy" id="161013"/>
    <lineage>
        <taxon>Eukaryota</taxon>
        <taxon>Metazoa</taxon>
        <taxon>Ecdysozoa</taxon>
        <taxon>Arthropoda</taxon>
        <taxon>Hexapoda</taxon>
        <taxon>Insecta</taxon>
        <taxon>Pterygota</taxon>
        <taxon>Neoptera</taxon>
        <taxon>Paraneoptera</taxon>
        <taxon>Thysanoptera</taxon>
        <taxon>Terebrantia</taxon>
        <taxon>Thripoidea</taxon>
        <taxon>Thripidae</taxon>
        <taxon>Thrips</taxon>
    </lineage>
</organism>
<evidence type="ECO:0000256" key="4">
    <source>
        <dbReference type="ARBA" id="ARBA00022833"/>
    </source>
</evidence>
<keyword evidence="4" id="KW-0862">Zinc</keyword>
<feature type="compositionally biased region" description="Basic residues" evidence="8">
    <location>
        <begin position="295"/>
        <end position="305"/>
    </location>
</feature>
<dbReference type="SMART" id="SM00384">
    <property type="entry name" value="AT_hook"/>
    <property type="match status" value="5"/>
</dbReference>
<dbReference type="SMART" id="SM00184">
    <property type="entry name" value="RING"/>
    <property type="match status" value="1"/>
</dbReference>
<dbReference type="Gene3D" id="3.30.40.10">
    <property type="entry name" value="Zinc/RING finger domain, C3HC4 (zinc finger)"/>
    <property type="match status" value="1"/>
</dbReference>
<dbReference type="InterPro" id="IPR037252">
    <property type="entry name" value="Mib_Herc2_sf"/>
</dbReference>
<dbReference type="InterPro" id="IPR000116">
    <property type="entry name" value="HMGA"/>
</dbReference>
<dbReference type="Proteomes" id="UP000515158">
    <property type="component" value="Unplaced"/>
</dbReference>
<dbReference type="Pfam" id="PF13445">
    <property type="entry name" value="zf-RING_UBOX"/>
    <property type="match status" value="1"/>
</dbReference>
<dbReference type="AlphaFoldDB" id="A0A6P8YYH2"/>
<feature type="domain" description="RING-type" evidence="9">
    <location>
        <begin position="89"/>
        <end position="129"/>
    </location>
</feature>
<dbReference type="SUPFAM" id="SSF57850">
    <property type="entry name" value="RING/U-box"/>
    <property type="match status" value="1"/>
</dbReference>
<dbReference type="GO" id="GO:0008270">
    <property type="term" value="F:zinc ion binding"/>
    <property type="evidence" value="ECO:0007669"/>
    <property type="project" value="UniProtKB-KW"/>
</dbReference>
<dbReference type="InterPro" id="IPR017956">
    <property type="entry name" value="AT_hook_DNA-bd_motif"/>
</dbReference>
<dbReference type="InterPro" id="IPR013083">
    <property type="entry name" value="Znf_RING/FYVE/PHD"/>
</dbReference>
<evidence type="ECO:0000259" key="9">
    <source>
        <dbReference type="PROSITE" id="PS50089"/>
    </source>
</evidence>
<dbReference type="GeneID" id="117646123"/>
<dbReference type="GO" id="GO:0004842">
    <property type="term" value="F:ubiquitin-protein transferase activity"/>
    <property type="evidence" value="ECO:0007669"/>
    <property type="project" value="InterPro"/>
</dbReference>
<keyword evidence="5" id="KW-0238">DNA-binding</keyword>
<evidence type="ECO:0000256" key="1">
    <source>
        <dbReference type="ARBA" id="ARBA00022723"/>
    </source>
</evidence>
<evidence type="ECO:0000313" key="10">
    <source>
        <dbReference type="Proteomes" id="UP000515158"/>
    </source>
</evidence>
<evidence type="ECO:0000256" key="5">
    <source>
        <dbReference type="ARBA" id="ARBA00023125"/>
    </source>
</evidence>
<evidence type="ECO:0000256" key="6">
    <source>
        <dbReference type="PROSITE-ProRule" id="PRU00175"/>
    </source>
</evidence>
<dbReference type="Gene3D" id="2.30.30.40">
    <property type="entry name" value="SH3 Domains"/>
    <property type="match status" value="1"/>
</dbReference>
<dbReference type="GO" id="GO:0005634">
    <property type="term" value="C:nucleus"/>
    <property type="evidence" value="ECO:0007669"/>
    <property type="project" value="InterPro"/>
</dbReference>
<evidence type="ECO:0000313" key="11">
    <source>
        <dbReference type="RefSeq" id="XP_034242735.1"/>
    </source>
</evidence>
<dbReference type="RefSeq" id="XP_034242735.1">
    <property type="nucleotide sequence ID" value="XM_034386844.1"/>
</dbReference>
<dbReference type="PRINTS" id="PR00929">
    <property type="entry name" value="ATHOOK"/>
</dbReference>
<dbReference type="InterPro" id="IPR001841">
    <property type="entry name" value="Znf_RING"/>
</dbReference>